<dbReference type="Pfam" id="PF11138">
    <property type="entry name" value="DUF2911"/>
    <property type="match status" value="1"/>
</dbReference>
<name>A0A6N9NIL7_9FLAO</name>
<gene>
    <name evidence="2" type="ORF">GQN54_10345</name>
</gene>
<evidence type="ECO:0000313" key="2">
    <source>
        <dbReference type="EMBL" id="NBG66518.1"/>
    </source>
</evidence>
<sequence>MKKLFTLLSAALISVAIYAQDLPQPSPKAMVMQRVGLTDVTIEYSRPGVKGREIFGDLLAYGELWRTGANAATKITVSTDVMVEGKELKAGSYSIFTIPGEDSWKVMFNKNSTASTGQYKAEENALEISVKPMTAEATERMMFTFRDVTDKSAEVQLNWATTAIKFNIAADPSKMAEENIKAEIAKVEGAYGLYNSSARYYLDNNKDLNQALAWSKKSVEIKAQFWNVYTLSLIQHKMGDLKAAIATAERSKKLAEEASYGVYIKLNEKNIADWTKEMKKKK</sequence>
<organism evidence="2 3">
    <name type="scientific">Acidiluteibacter ferrifornacis</name>
    <dbReference type="NCBI Taxonomy" id="2692424"/>
    <lineage>
        <taxon>Bacteria</taxon>
        <taxon>Pseudomonadati</taxon>
        <taxon>Bacteroidota</taxon>
        <taxon>Flavobacteriia</taxon>
        <taxon>Flavobacteriales</taxon>
        <taxon>Cryomorphaceae</taxon>
        <taxon>Acidiluteibacter</taxon>
    </lineage>
</organism>
<accession>A0A6N9NIL7</accession>
<evidence type="ECO:0000256" key="1">
    <source>
        <dbReference type="SAM" id="SignalP"/>
    </source>
</evidence>
<dbReference type="InterPro" id="IPR021314">
    <property type="entry name" value="DUF2911"/>
</dbReference>
<reference evidence="2 3" key="1">
    <citation type="submission" date="2019-12" db="EMBL/GenBank/DDBJ databases">
        <authorList>
            <person name="Zhao J."/>
        </authorList>
    </citation>
    <scope>NUCLEOTIDE SEQUENCE [LARGE SCALE GENOMIC DNA]</scope>
    <source>
        <strain evidence="2 3">S-15</strain>
    </source>
</reference>
<feature type="signal peptide" evidence="1">
    <location>
        <begin position="1"/>
        <end position="19"/>
    </location>
</feature>
<protein>
    <submittedName>
        <fullName evidence="2">DUF2911 domain-containing protein</fullName>
    </submittedName>
</protein>
<dbReference type="RefSeq" id="WP_160633463.1">
    <property type="nucleotide sequence ID" value="NZ_WWNE01000007.1"/>
</dbReference>
<dbReference type="AlphaFoldDB" id="A0A6N9NIL7"/>
<dbReference type="Proteomes" id="UP000470771">
    <property type="component" value="Unassembled WGS sequence"/>
</dbReference>
<comment type="caution">
    <text evidence="2">The sequence shown here is derived from an EMBL/GenBank/DDBJ whole genome shotgun (WGS) entry which is preliminary data.</text>
</comment>
<keyword evidence="3" id="KW-1185">Reference proteome</keyword>
<evidence type="ECO:0000313" key="3">
    <source>
        <dbReference type="Proteomes" id="UP000470771"/>
    </source>
</evidence>
<keyword evidence="1" id="KW-0732">Signal</keyword>
<proteinExistence type="predicted"/>
<feature type="chain" id="PRO_5027014420" evidence="1">
    <location>
        <begin position="20"/>
        <end position="282"/>
    </location>
</feature>
<dbReference type="EMBL" id="WWNE01000007">
    <property type="protein sequence ID" value="NBG66518.1"/>
    <property type="molecule type" value="Genomic_DNA"/>
</dbReference>